<dbReference type="AlphaFoldDB" id="A0A0F9KLR0"/>
<protein>
    <submittedName>
        <fullName evidence="2">Uncharacterized protein</fullName>
    </submittedName>
</protein>
<dbReference type="EMBL" id="LAZR01007797">
    <property type="protein sequence ID" value="KKM82873.1"/>
    <property type="molecule type" value="Genomic_DNA"/>
</dbReference>
<evidence type="ECO:0000313" key="2">
    <source>
        <dbReference type="EMBL" id="KKM82873.1"/>
    </source>
</evidence>
<feature type="transmembrane region" description="Helical" evidence="1">
    <location>
        <begin position="15"/>
        <end position="36"/>
    </location>
</feature>
<name>A0A0F9KLR0_9ZZZZ</name>
<gene>
    <name evidence="2" type="ORF">LCGC14_1315090</name>
</gene>
<comment type="caution">
    <text evidence="2">The sequence shown here is derived from an EMBL/GenBank/DDBJ whole genome shotgun (WGS) entry which is preliminary data.</text>
</comment>
<keyword evidence="1" id="KW-1133">Transmembrane helix</keyword>
<keyword evidence="1" id="KW-0472">Membrane</keyword>
<sequence length="52" mass="5376">MLTIRQLERVIKGPAGLLIFVGGDILIDGLVLGIAFTAGTKAVLLLTIALSV</sequence>
<reference evidence="2" key="1">
    <citation type="journal article" date="2015" name="Nature">
        <title>Complex archaea that bridge the gap between prokaryotes and eukaryotes.</title>
        <authorList>
            <person name="Spang A."/>
            <person name="Saw J.H."/>
            <person name="Jorgensen S.L."/>
            <person name="Zaremba-Niedzwiedzka K."/>
            <person name="Martijn J."/>
            <person name="Lind A.E."/>
            <person name="van Eijk R."/>
            <person name="Schleper C."/>
            <person name="Guy L."/>
            <person name="Ettema T.J."/>
        </authorList>
    </citation>
    <scope>NUCLEOTIDE SEQUENCE</scope>
</reference>
<accession>A0A0F9KLR0</accession>
<proteinExistence type="predicted"/>
<organism evidence="2">
    <name type="scientific">marine sediment metagenome</name>
    <dbReference type="NCBI Taxonomy" id="412755"/>
    <lineage>
        <taxon>unclassified sequences</taxon>
        <taxon>metagenomes</taxon>
        <taxon>ecological metagenomes</taxon>
    </lineage>
</organism>
<keyword evidence="1" id="KW-0812">Transmembrane</keyword>
<evidence type="ECO:0000256" key="1">
    <source>
        <dbReference type="SAM" id="Phobius"/>
    </source>
</evidence>